<feature type="binding site" evidence="13 14">
    <location>
        <position position="198"/>
    </location>
    <ligand>
        <name>[2Fe-2S] cluster</name>
        <dbReference type="ChEBI" id="CHEBI:190135"/>
    </ligand>
</feature>
<keyword evidence="5 13" id="KW-0808">Transferase</keyword>
<protein>
    <recommendedName>
        <fullName evidence="3 13">Biotin synthase</fullName>
        <ecNumber evidence="3 13">2.8.1.6</ecNumber>
    </recommendedName>
</protein>
<dbReference type="GO" id="GO:0004076">
    <property type="term" value="F:biotin synthase activity"/>
    <property type="evidence" value="ECO:0007669"/>
    <property type="project" value="UniProtKB-UniRule"/>
</dbReference>
<dbReference type="InterPro" id="IPR058240">
    <property type="entry name" value="rSAM_sf"/>
</dbReference>
<dbReference type="InterPro" id="IPR010722">
    <property type="entry name" value="BATS_dom"/>
</dbReference>
<dbReference type="InterPro" id="IPR006638">
    <property type="entry name" value="Elp3/MiaA/NifB-like_rSAM"/>
</dbReference>
<comment type="cofactor">
    <cofactor evidence="13">
        <name>[2Fe-2S] cluster</name>
        <dbReference type="ChEBI" id="CHEBI:190135"/>
    </cofactor>
    <text evidence="13">Binds 1 [2Fe-2S] cluster. The cluster is coordinated with 3 cysteines and 1 arginine.</text>
</comment>
<dbReference type="HOGENOM" id="CLU_033172_2_1_10"/>
<dbReference type="CDD" id="cd01335">
    <property type="entry name" value="Radical_SAM"/>
    <property type="match status" value="1"/>
</dbReference>
<comment type="catalytic activity">
    <reaction evidence="12 13">
        <text>(4R,5S)-dethiobiotin + (sulfur carrier)-SH + 2 reduced [2Fe-2S]-[ferredoxin] + 2 S-adenosyl-L-methionine = (sulfur carrier)-H + biotin + 2 5'-deoxyadenosine + 2 L-methionine + 2 oxidized [2Fe-2S]-[ferredoxin]</text>
        <dbReference type="Rhea" id="RHEA:22060"/>
        <dbReference type="Rhea" id="RHEA-COMP:10000"/>
        <dbReference type="Rhea" id="RHEA-COMP:10001"/>
        <dbReference type="Rhea" id="RHEA-COMP:14737"/>
        <dbReference type="Rhea" id="RHEA-COMP:14739"/>
        <dbReference type="ChEBI" id="CHEBI:17319"/>
        <dbReference type="ChEBI" id="CHEBI:29917"/>
        <dbReference type="ChEBI" id="CHEBI:33737"/>
        <dbReference type="ChEBI" id="CHEBI:33738"/>
        <dbReference type="ChEBI" id="CHEBI:57586"/>
        <dbReference type="ChEBI" id="CHEBI:57844"/>
        <dbReference type="ChEBI" id="CHEBI:59789"/>
        <dbReference type="ChEBI" id="CHEBI:64428"/>
        <dbReference type="ChEBI" id="CHEBI:149473"/>
        <dbReference type="EC" id="2.8.1.6"/>
    </reaction>
</comment>
<feature type="binding site" evidence="13 14">
    <location>
        <position position="69"/>
    </location>
    <ligand>
        <name>[4Fe-4S] cluster</name>
        <dbReference type="ChEBI" id="CHEBI:49883"/>
        <note>4Fe-4S-S-AdoMet</note>
    </ligand>
</feature>
<evidence type="ECO:0000256" key="3">
    <source>
        <dbReference type="ARBA" id="ARBA00012236"/>
    </source>
</evidence>
<dbReference type="eggNOG" id="COG0502">
    <property type="taxonomic scope" value="Bacteria"/>
</dbReference>
<dbReference type="HAMAP" id="MF_01694">
    <property type="entry name" value="BioB"/>
    <property type="match status" value="1"/>
</dbReference>
<dbReference type="SFLD" id="SFLDG01278">
    <property type="entry name" value="biotin_synthase_like"/>
    <property type="match status" value="1"/>
</dbReference>
<dbReference type="InterPro" id="IPR013785">
    <property type="entry name" value="Aldolase_TIM"/>
</dbReference>
<evidence type="ECO:0000256" key="4">
    <source>
        <dbReference type="ARBA" id="ARBA00022485"/>
    </source>
</evidence>
<evidence type="ECO:0000256" key="7">
    <source>
        <dbReference type="ARBA" id="ARBA00022714"/>
    </source>
</evidence>
<proteinExistence type="inferred from homology"/>
<dbReference type="NCBIfam" id="TIGR00433">
    <property type="entry name" value="bioB"/>
    <property type="match status" value="1"/>
</dbReference>
<dbReference type="InterPro" id="IPR002684">
    <property type="entry name" value="Biotin_synth/BioAB"/>
</dbReference>
<dbReference type="SFLD" id="SFLDG01060">
    <property type="entry name" value="BATS_domain_containing"/>
    <property type="match status" value="1"/>
</dbReference>
<evidence type="ECO:0000256" key="14">
    <source>
        <dbReference type="PIRSR" id="PIRSR001619-1"/>
    </source>
</evidence>
<dbReference type="RefSeq" id="WP_009134378.1">
    <property type="nucleotide sequence ID" value="NZ_CP102250.1"/>
</dbReference>
<evidence type="ECO:0000256" key="2">
    <source>
        <dbReference type="ARBA" id="ARBA00010765"/>
    </source>
</evidence>
<dbReference type="OrthoDB" id="9786826at2"/>
<keyword evidence="9 13" id="KW-0093">Biotin biosynthesis</keyword>
<evidence type="ECO:0000256" key="10">
    <source>
        <dbReference type="ARBA" id="ARBA00023004"/>
    </source>
</evidence>
<dbReference type="GeneID" id="92815396"/>
<comment type="cofactor">
    <cofactor evidence="13 14">
        <name>[4Fe-4S] cluster</name>
        <dbReference type="ChEBI" id="CHEBI:49883"/>
    </cofactor>
    <text evidence="13 14">Binds 1 [4Fe-4S] cluster. The cluster is coordinated with 3 cysteines and an exchangeable S-adenosyl-L-methionine.</text>
</comment>
<evidence type="ECO:0000256" key="12">
    <source>
        <dbReference type="ARBA" id="ARBA00051157"/>
    </source>
</evidence>
<dbReference type="AlphaFoldDB" id="G5HAA7"/>
<dbReference type="UniPathway" id="UPA00078">
    <property type="reaction ID" value="UER00162"/>
</dbReference>
<reference evidence="16 17" key="1">
    <citation type="submission" date="2011-08" db="EMBL/GenBank/DDBJ databases">
        <title>The Genome Sequence of Alistipes indistinctus YIT 12060.</title>
        <authorList>
            <consortium name="The Broad Institute Genome Sequencing Platform"/>
            <person name="Earl A."/>
            <person name="Ward D."/>
            <person name="Feldgarden M."/>
            <person name="Gevers D."/>
            <person name="Morotomi M."/>
            <person name="Young S.K."/>
            <person name="Zeng Q."/>
            <person name="Gargeya S."/>
            <person name="Fitzgerald M."/>
            <person name="Haas B."/>
            <person name="Abouelleil A."/>
            <person name="Alvarado L."/>
            <person name="Arachchi H.M."/>
            <person name="Berlin A."/>
            <person name="Brown A."/>
            <person name="Chapman S.B."/>
            <person name="Chen Z."/>
            <person name="Dunbar C."/>
            <person name="Freedman E."/>
            <person name="Gearin G."/>
            <person name="Gellesch M."/>
            <person name="Goldberg J."/>
            <person name="Griggs A."/>
            <person name="Gujja S."/>
            <person name="Heiman D."/>
            <person name="Howarth C."/>
            <person name="Larson L."/>
            <person name="Lui A."/>
            <person name="MacDonald P.J.P."/>
            <person name="Montmayeur A."/>
            <person name="Murphy C."/>
            <person name="Neiman D."/>
            <person name="Pearson M."/>
            <person name="Priest M."/>
            <person name="Roberts A."/>
            <person name="Saif S."/>
            <person name="Shea T."/>
            <person name="Shenoy N."/>
            <person name="Sisk P."/>
            <person name="Stolte C."/>
            <person name="Sykes S."/>
            <person name="Wortman J."/>
            <person name="Nusbaum C."/>
            <person name="Birren B."/>
        </authorList>
    </citation>
    <scope>NUCLEOTIDE SEQUENCE [LARGE SCALE GENOMIC DNA]</scope>
    <source>
        <strain evidence="16 17">YIT 12060</strain>
    </source>
</reference>
<dbReference type="PROSITE" id="PS51918">
    <property type="entry name" value="RADICAL_SAM"/>
    <property type="match status" value="1"/>
</dbReference>
<evidence type="ECO:0000313" key="16">
    <source>
        <dbReference type="EMBL" id="EHB91523.1"/>
    </source>
</evidence>
<keyword evidence="7 13" id="KW-0001">2Fe-2S</keyword>
<feature type="binding site" evidence="13 14">
    <location>
        <position position="62"/>
    </location>
    <ligand>
        <name>[4Fe-4S] cluster</name>
        <dbReference type="ChEBI" id="CHEBI:49883"/>
        <note>4Fe-4S-S-AdoMet</note>
    </ligand>
</feature>
<dbReference type="EC" id="2.8.1.6" evidence="3 13"/>
<keyword evidence="4 13" id="KW-0004">4Fe-4S</keyword>
<comment type="similarity">
    <text evidence="2 13">Belongs to the radical SAM superfamily. Biotin synthase family.</text>
</comment>
<dbReference type="Proteomes" id="UP000006008">
    <property type="component" value="Unassembled WGS sequence"/>
</dbReference>
<evidence type="ECO:0000313" key="17">
    <source>
        <dbReference type="Proteomes" id="UP000006008"/>
    </source>
</evidence>
<dbReference type="Pfam" id="PF06968">
    <property type="entry name" value="BATS"/>
    <property type="match status" value="1"/>
</dbReference>
<dbReference type="InterPro" id="IPR007197">
    <property type="entry name" value="rSAM"/>
</dbReference>
<dbReference type="GO" id="GO:0051537">
    <property type="term" value="F:2 iron, 2 sulfur cluster binding"/>
    <property type="evidence" value="ECO:0007669"/>
    <property type="project" value="UniProtKB-KW"/>
</dbReference>
<dbReference type="PANTHER" id="PTHR22976">
    <property type="entry name" value="BIOTIN SYNTHASE"/>
    <property type="match status" value="1"/>
</dbReference>
<feature type="binding site" evidence="13 14">
    <location>
        <position position="66"/>
    </location>
    <ligand>
        <name>[4Fe-4S] cluster</name>
        <dbReference type="ChEBI" id="CHEBI:49883"/>
        <note>4Fe-4S-S-AdoMet</note>
    </ligand>
</feature>
<accession>G5HAA7</accession>
<comment type="function">
    <text evidence="13">Catalyzes the conversion of dethiobiotin (DTB) to biotin by the insertion of a sulfur atom into dethiobiotin via a radical-based mechanism.</text>
</comment>
<dbReference type="PATRIC" id="fig|742725.3.peg.1665"/>
<name>G5HAA7_9BACT</name>
<dbReference type="GO" id="GO:0009102">
    <property type="term" value="P:biotin biosynthetic process"/>
    <property type="evidence" value="ECO:0007669"/>
    <property type="project" value="UniProtKB-UniRule"/>
</dbReference>
<dbReference type="SMART" id="SM00729">
    <property type="entry name" value="Elp3"/>
    <property type="match status" value="1"/>
</dbReference>
<dbReference type="GO" id="GO:0005506">
    <property type="term" value="F:iron ion binding"/>
    <property type="evidence" value="ECO:0007669"/>
    <property type="project" value="UniProtKB-UniRule"/>
</dbReference>
<organism evidence="16 17">
    <name type="scientific">Alistipes indistinctus YIT 12060</name>
    <dbReference type="NCBI Taxonomy" id="742725"/>
    <lineage>
        <taxon>Bacteria</taxon>
        <taxon>Pseudomonadati</taxon>
        <taxon>Bacteroidota</taxon>
        <taxon>Bacteroidia</taxon>
        <taxon>Bacteroidales</taxon>
        <taxon>Rikenellaceae</taxon>
        <taxon>Alistipes</taxon>
    </lineage>
</organism>
<comment type="pathway">
    <text evidence="1 13">Cofactor biosynthesis; biotin biosynthesis; biotin from 7,8-diaminononanoate: step 2/2.</text>
</comment>
<evidence type="ECO:0000256" key="13">
    <source>
        <dbReference type="HAMAP-Rule" id="MF_01694"/>
    </source>
</evidence>
<evidence type="ECO:0000256" key="6">
    <source>
        <dbReference type="ARBA" id="ARBA00022691"/>
    </source>
</evidence>
<feature type="domain" description="Radical SAM core" evidence="15">
    <location>
        <begin position="44"/>
        <end position="273"/>
    </location>
</feature>
<comment type="caution">
    <text evidence="16">The sequence shown here is derived from an EMBL/GenBank/DDBJ whole genome shotgun (WGS) entry which is preliminary data.</text>
</comment>
<dbReference type="PIRSF" id="PIRSF001619">
    <property type="entry name" value="Biotin_synth"/>
    <property type="match status" value="1"/>
</dbReference>
<sequence>MEIIRLEEKIAAGYRLGYDEALELMRTTSPGELYELAHRLRTRYQGKRIDTCSIMNARSGRCSEDCKWCAQSKFHKTDIDVYPLVGETEAVQEAAHNASKGVGRFSLVTSGRTLTDAETDRVCAIYRRIGREVPIRLCASLGLLTREQLVKLRESGVEHYHCNMETAPSYFSKLCSTHTPEEKIRTIEWAKEAGLKICSGGIIGMGESAEQRIEFAVTLQKIGAVSIPVNVLNPIPGTPLADVAPLTDTEVLVTMAMMRIINPEANIRLAGGRNMIKHLEEKALYCGISASIVGDLLTTTGSDIDTDKAMFRRCGFEV</sequence>
<feature type="binding site" evidence="13 14">
    <location>
        <position position="138"/>
    </location>
    <ligand>
        <name>[2Fe-2S] cluster</name>
        <dbReference type="ChEBI" id="CHEBI:190135"/>
    </ligand>
</feature>
<keyword evidence="6 13" id="KW-0949">S-adenosyl-L-methionine</keyword>
<evidence type="ECO:0000256" key="8">
    <source>
        <dbReference type="ARBA" id="ARBA00022723"/>
    </source>
</evidence>
<dbReference type="SFLD" id="SFLDS00029">
    <property type="entry name" value="Radical_SAM"/>
    <property type="match status" value="1"/>
</dbReference>
<dbReference type="SUPFAM" id="SSF102114">
    <property type="entry name" value="Radical SAM enzymes"/>
    <property type="match status" value="1"/>
</dbReference>
<keyword evidence="11 13" id="KW-0411">Iron-sulfur</keyword>
<evidence type="ECO:0000256" key="5">
    <source>
        <dbReference type="ARBA" id="ARBA00022679"/>
    </source>
</evidence>
<dbReference type="Gene3D" id="3.20.20.70">
    <property type="entry name" value="Aldolase class I"/>
    <property type="match status" value="1"/>
</dbReference>
<keyword evidence="8 13" id="KW-0479">Metal-binding</keyword>
<dbReference type="InterPro" id="IPR024177">
    <property type="entry name" value="Biotin_synthase"/>
</dbReference>
<evidence type="ECO:0000256" key="1">
    <source>
        <dbReference type="ARBA" id="ARBA00004942"/>
    </source>
</evidence>
<dbReference type="EMBL" id="ADLD01000013">
    <property type="protein sequence ID" value="EHB91523.1"/>
    <property type="molecule type" value="Genomic_DNA"/>
</dbReference>
<evidence type="ECO:0000259" key="15">
    <source>
        <dbReference type="PROSITE" id="PS51918"/>
    </source>
</evidence>
<gene>
    <name evidence="13" type="primary">bioB</name>
    <name evidence="16" type="ORF">HMPREF9450_01572</name>
</gene>
<dbReference type="GO" id="GO:0051539">
    <property type="term" value="F:4 iron, 4 sulfur cluster binding"/>
    <property type="evidence" value="ECO:0007669"/>
    <property type="project" value="UniProtKB-KW"/>
</dbReference>
<dbReference type="STRING" id="742725.HMPREF9450_01572"/>
<evidence type="ECO:0000256" key="9">
    <source>
        <dbReference type="ARBA" id="ARBA00022756"/>
    </source>
</evidence>
<dbReference type="SMART" id="SM00876">
    <property type="entry name" value="BATS"/>
    <property type="match status" value="1"/>
</dbReference>
<feature type="binding site" evidence="13 14">
    <location>
        <position position="268"/>
    </location>
    <ligand>
        <name>[2Fe-2S] cluster</name>
        <dbReference type="ChEBI" id="CHEBI:190135"/>
    </ligand>
</feature>
<dbReference type="Pfam" id="PF04055">
    <property type="entry name" value="Radical_SAM"/>
    <property type="match status" value="1"/>
</dbReference>
<keyword evidence="10 13" id="KW-0408">Iron</keyword>
<comment type="cofactor">
    <cofactor evidence="14">
        <name>[2Fe-2S] cluster</name>
        <dbReference type="ChEBI" id="CHEBI:190135"/>
    </cofactor>
    <text evidence="14">Binds 1 [2Fe-2S] cluster. The cluster is coordinated with 3 cysteines and 1 arginine.</text>
</comment>
<feature type="binding site" evidence="13 14">
    <location>
        <position position="106"/>
    </location>
    <ligand>
        <name>[2Fe-2S] cluster</name>
        <dbReference type="ChEBI" id="CHEBI:190135"/>
    </ligand>
</feature>
<comment type="subunit">
    <text evidence="13">Homodimer.</text>
</comment>
<keyword evidence="17" id="KW-1185">Reference proteome</keyword>
<evidence type="ECO:0000256" key="11">
    <source>
        <dbReference type="ARBA" id="ARBA00023014"/>
    </source>
</evidence>
<dbReference type="PANTHER" id="PTHR22976:SF2">
    <property type="entry name" value="BIOTIN SYNTHASE, MITOCHONDRIAL"/>
    <property type="match status" value="1"/>
</dbReference>